<reference evidence="3" key="1">
    <citation type="submission" date="2014-09" db="EMBL/GenBank/DDBJ databases">
        <title>Draft genome sequence of an oleaginous Mucoromycotina fungus Mucor ambiguus NBRC6742.</title>
        <authorList>
            <person name="Takeda I."/>
            <person name="Yamane N."/>
            <person name="Morita T."/>
            <person name="Tamano K."/>
            <person name="Machida M."/>
            <person name="Baker S."/>
            <person name="Koike H."/>
        </authorList>
    </citation>
    <scope>NUCLEOTIDE SEQUENCE</scope>
    <source>
        <strain evidence="3">NBRC 6742</strain>
    </source>
</reference>
<feature type="signal peptide" evidence="2">
    <location>
        <begin position="1"/>
        <end position="23"/>
    </location>
</feature>
<keyword evidence="4" id="KW-1185">Reference proteome</keyword>
<organism evidence="3">
    <name type="scientific">Mucor ambiguus</name>
    <dbReference type="NCBI Taxonomy" id="91626"/>
    <lineage>
        <taxon>Eukaryota</taxon>
        <taxon>Fungi</taxon>
        <taxon>Fungi incertae sedis</taxon>
        <taxon>Mucoromycota</taxon>
        <taxon>Mucoromycotina</taxon>
        <taxon>Mucoromycetes</taxon>
        <taxon>Mucorales</taxon>
        <taxon>Mucorineae</taxon>
        <taxon>Mucoraceae</taxon>
        <taxon>Mucor</taxon>
    </lineage>
</organism>
<evidence type="ECO:0008006" key="5">
    <source>
        <dbReference type="Google" id="ProtNLM"/>
    </source>
</evidence>
<sequence length="83" mass="9055">MKFSSCSLMLIIITLLLVRFTDASPIAVQQHARDEKRGTPSSSSSPPPIRIRKGLPFKNNEIGIIGFQGSSSDNTPEILNKNS</sequence>
<dbReference type="OrthoDB" id="10539376at2759"/>
<feature type="chain" id="PRO_5002214459" description="Secreted protein" evidence="2">
    <location>
        <begin position="24"/>
        <end position="83"/>
    </location>
</feature>
<accession>A0A0C9LPT2</accession>
<evidence type="ECO:0000256" key="2">
    <source>
        <dbReference type="SAM" id="SignalP"/>
    </source>
</evidence>
<feature type="region of interest" description="Disordered" evidence="1">
    <location>
        <begin position="28"/>
        <end position="54"/>
    </location>
</feature>
<protein>
    <recommendedName>
        <fullName evidence="5">Secreted protein</fullName>
    </recommendedName>
</protein>
<dbReference type="AlphaFoldDB" id="A0A0C9LPT2"/>
<gene>
    <name evidence="3" type="ORF">MAM1_0004d00450</name>
</gene>
<dbReference type="Proteomes" id="UP000053815">
    <property type="component" value="Unassembled WGS sequence"/>
</dbReference>
<evidence type="ECO:0000313" key="4">
    <source>
        <dbReference type="Proteomes" id="UP000053815"/>
    </source>
</evidence>
<dbReference type="EMBL" id="DF836293">
    <property type="protein sequence ID" value="GAN01020.1"/>
    <property type="molecule type" value="Genomic_DNA"/>
</dbReference>
<name>A0A0C9LPT2_9FUNG</name>
<evidence type="ECO:0000256" key="1">
    <source>
        <dbReference type="SAM" id="MobiDB-lite"/>
    </source>
</evidence>
<proteinExistence type="predicted"/>
<evidence type="ECO:0000313" key="3">
    <source>
        <dbReference type="EMBL" id="GAN01020.1"/>
    </source>
</evidence>
<keyword evidence="2" id="KW-0732">Signal</keyword>